<evidence type="ECO:0000313" key="3">
    <source>
        <dbReference type="Proteomes" id="UP000075806"/>
    </source>
</evidence>
<dbReference type="STRING" id="519424.AZF04_03425"/>
<dbReference type="AlphaFoldDB" id="A0A162E652"/>
<dbReference type="Pfam" id="PF13349">
    <property type="entry name" value="DUF4097"/>
    <property type="match status" value="1"/>
</dbReference>
<feature type="domain" description="DUF4097" evidence="1">
    <location>
        <begin position="44"/>
        <end position="285"/>
    </location>
</feature>
<evidence type="ECO:0000259" key="1">
    <source>
        <dbReference type="Pfam" id="PF13349"/>
    </source>
</evidence>
<keyword evidence="3" id="KW-1185">Reference proteome</keyword>
<organism evidence="2 3">
    <name type="scientific">Alkalihalobacillus trypoxylicola</name>
    <dbReference type="NCBI Taxonomy" id="519424"/>
    <lineage>
        <taxon>Bacteria</taxon>
        <taxon>Bacillati</taxon>
        <taxon>Bacillota</taxon>
        <taxon>Bacilli</taxon>
        <taxon>Bacillales</taxon>
        <taxon>Bacillaceae</taxon>
        <taxon>Alkalihalobacillus</taxon>
    </lineage>
</organism>
<evidence type="ECO:0000313" key="2">
    <source>
        <dbReference type="EMBL" id="KYG31842.1"/>
    </source>
</evidence>
<reference evidence="2" key="1">
    <citation type="submission" date="2016-02" db="EMBL/GenBank/DDBJ databases">
        <title>Genome sequence of Bacillus trypoxylicola KCTC 13244(T).</title>
        <authorList>
            <person name="Jeong H."/>
            <person name="Park S.-H."/>
            <person name="Choi S.-K."/>
        </authorList>
    </citation>
    <scope>NUCLEOTIDE SEQUENCE [LARGE SCALE GENOMIC DNA]</scope>
    <source>
        <strain evidence="2">KCTC 13244</strain>
    </source>
</reference>
<proteinExistence type="predicted"/>
<dbReference type="OrthoDB" id="2380881at2"/>
<accession>A0A162E652</accession>
<dbReference type="RefSeq" id="WP_061948215.1">
    <property type="nucleotide sequence ID" value="NZ_LTAO01000012.1"/>
</dbReference>
<gene>
    <name evidence="2" type="ORF">AZF04_03425</name>
</gene>
<dbReference type="InterPro" id="IPR025164">
    <property type="entry name" value="Toastrack_DUF4097"/>
</dbReference>
<dbReference type="Proteomes" id="UP000075806">
    <property type="component" value="Unassembled WGS sequence"/>
</dbReference>
<protein>
    <recommendedName>
        <fullName evidence="1">DUF4097 domain-containing protein</fullName>
    </recommendedName>
</protein>
<comment type="caution">
    <text evidence="2">The sequence shown here is derived from an EMBL/GenBank/DDBJ whole genome shotgun (WGS) entry which is preliminary data.</text>
</comment>
<name>A0A162E652_9BACI</name>
<dbReference type="EMBL" id="LTAO01000012">
    <property type="protein sequence ID" value="KYG31842.1"/>
    <property type="molecule type" value="Genomic_DNA"/>
</dbReference>
<sequence length="290" mass="32129">MKKLVGIVFIILGIGLVLSVVFQIVRFSTTSEVDYVEKAANQYKAIIIKSTSVDWEVQESDDENIRVELLNPRKNQSLEVRDRNQLEIEVKEKGLGLNFFNFQNQNTKLLVKLPKQMTADLEFHGVSGDIEVLGEMMAQKLFVETVSGDIHFNHKLSLEELSLRTISGDIVVGLLDSNQMDFQTTSGSIEVEEASGDVSGETVSGKINIRLPHHHKDIDVSTVSGNIELEIGDPNAKIELETVSGRLDLDQALEQMTESSRKLSGTIGSGDYQIKANTVSGNIYLKSILH</sequence>